<name>A0A377HJ62_GRIHO</name>
<dbReference type="AlphaFoldDB" id="A0A377HJ62"/>
<dbReference type="EMBL" id="UGHD01000002">
    <property type="protein sequence ID" value="STO56167.1"/>
    <property type="molecule type" value="Genomic_DNA"/>
</dbReference>
<proteinExistence type="predicted"/>
<reference evidence="1 2" key="1">
    <citation type="submission" date="2018-06" db="EMBL/GenBank/DDBJ databases">
        <authorList>
            <consortium name="Pathogen Informatics"/>
            <person name="Doyle S."/>
        </authorList>
    </citation>
    <scope>NUCLEOTIDE SEQUENCE [LARGE SCALE GENOMIC DNA]</scope>
    <source>
        <strain evidence="1 2">NCTC11645</strain>
    </source>
</reference>
<gene>
    <name evidence="1" type="ORF">NCTC11645_00482</name>
</gene>
<sequence>MYPNSLKLPESRLLGISPYFLKGNKMLDRLDCLQTLLPNSNKHNVVPMYMFANERGLPVVLRVNVRGIDPSLPVMLIAFDIDTLATSIHCEIQYPREGVTFKRYGQLTSSSFHIGTCEITDWASLETLAVEWLTSPAPTT</sequence>
<evidence type="ECO:0000313" key="1">
    <source>
        <dbReference type="EMBL" id="STO56167.1"/>
    </source>
</evidence>
<protein>
    <submittedName>
        <fullName evidence="1">Uncharacterized protein</fullName>
    </submittedName>
</protein>
<evidence type="ECO:0000313" key="2">
    <source>
        <dbReference type="Proteomes" id="UP000254512"/>
    </source>
</evidence>
<dbReference type="Proteomes" id="UP000254512">
    <property type="component" value="Unassembled WGS sequence"/>
</dbReference>
<organism evidence="1 2">
    <name type="scientific">Grimontia hollisae</name>
    <name type="common">Vibrio hollisae</name>
    <dbReference type="NCBI Taxonomy" id="673"/>
    <lineage>
        <taxon>Bacteria</taxon>
        <taxon>Pseudomonadati</taxon>
        <taxon>Pseudomonadota</taxon>
        <taxon>Gammaproteobacteria</taxon>
        <taxon>Vibrionales</taxon>
        <taxon>Vibrionaceae</taxon>
        <taxon>Grimontia</taxon>
    </lineage>
</organism>
<accession>A0A377HJ62</accession>